<dbReference type="RefSeq" id="WP_125066264.1">
    <property type="nucleotide sequence ID" value="NZ_CP032548.1"/>
</dbReference>
<name>A0A3Q8RRB3_9FLAO</name>
<dbReference type="Proteomes" id="UP000274593">
    <property type="component" value="Chromosome"/>
</dbReference>
<protein>
    <submittedName>
        <fullName evidence="1">Uncharacterized protein</fullName>
    </submittedName>
</protein>
<accession>A0A3Q8RRB3</accession>
<organism evidence="1 2">
    <name type="scientific">Tenacibaculum singaporense</name>
    <dbReference type="NCBI Taxonomy" id="2358479"/>
    <lineage>
        <taxon>Bacteria</taxon>
        <taxon>Pseudomonadati</taxon>
        <taxon>Bacteroidota</taxon>
        <taxon>Flavobacteriia</taxon>
        <taxon>Flavobacteriales</taxon>
        <taxon>Flavobacteriaceae</taxon>
        <taxon>Tenacibaculum</taxon>
    </lineage>
</organism>
<reference evidence="1 2" key="1">
    <citation type="submission" date="2018-09" db="EMBL/GenBank/DDBJ databases">
        <title>Insights into the microbiota of Asian seabass (Lates calcarifer) with tenacibaculosis symptoms and description of sp. nov. Tenacibaculum singaporense.</title>
        <authorList>
            <person name="Miyake S."/>
            <person name="Soh M."/>
            <person name="Azman M.N."/>
            <person name="Ngoh S.Y."/>
            <person name="Orban L."/>
        </authorList>
    </citation>
    <scope>NUCLEOTIDE SEQUENCE [LARGE SCALE GENOMIC DNA]</scope>
    <source>
        <strain evidence="1 2">DSM 106434</strain>
    </source>
</reference>
<dbReference type="KEGG" id="tsig:D6T69_02290"/>
<proteinExistence type="predicted"/>
<sequence length="205" mass="23616">MKIQQSANGNIVITGTSGAIEHILPTMSIHKHPRYPNEAILITHNTNYKDEQQGITILARNVTNVNDTRFYGNAHSLKSMLENELVLQGGTTEVPPKTKEQDPMYVAYLQANTYEKLLSFVKEHQDNIGGKRYHEDGRISEEEFFCQFETFIIRVTLRYYYKQDNQSLINYILMSGSTNYVHEPKKVCVYDGNNTITGYVYEKAY</sequence>
<gene>
    <name evidence="1" type="ORF">D6T69_02290</name>
</gene>
<evidence type="ECO:0000313" key="2">
    <source>
        <dbReference type="Proteomes" id="UP000274593"/>
    </source>
</evidence>
<dbReference type="AlphaFoldDB" id="A0A3Q8RRB3"/>
<keyword evidence="2" id="KW-1185">Reference proteome</keyword>
<dbReference type="EMBL" id="CP032548">
    <property type="protein sequence ID" value="AZJ34420.1"/>
    <property type="molecule type" value="Genomic_DNA"/>
</dbReference>
<evidence type="ECO:0000313" key="1">
    <source>
        <dbReference type="EMBL" id="AZJ34420.1"/>
    </source>
</evidence>